<dbReference type="PANTHER" id="PTHR13170">
    <property type="entry name" value="O-GLCNACASE"/>
    <property type="match status" value="1"/>
</dbReference>
<reference evidence="2 3" key="1">
    <citation type="submission" date="2019-02" db="EMBL/GenBank/DDBJ databases">
        <title>Sequencing the genomes of 1000 actinobacteria strains.</title>
        <authorList>
            <person name="Klenk H.-P."/>
        </authorList>
    </citation>
    <scope>NUCLEOTIDE SEQUENCE [LARGE SCALE GENOMIC DNA]</scope>
    <source>
        <strain evidence="2 3">DSM 18319</strain>
    </source>
</reference>
<organism evidence="2 3">
    <name type="scientific">Microterricola gilva</name>
    <dbReference type="NCBI Taxonomy" id="393267"/>
    <lineage>
        <taxon>Bacteria</taxon>
        <taxon>Bacillati</taxon>
        <taxon>Actinomycetota</taxon>
        <taxon>Actinomycetes</taxon>
        <taxon>Micrococcales</taxon>
        <taxon>Microbacteriaceae</taxon>
        <taxon>Microterricola</taxon>
    </lineage>
</organism>
<evidence type="ECO:0000259" key="1">
    <source>
        <dbReference type="PROSITE" id="PS51186"/>
    </source>
</evidence>
<dbReference type="OrthoDB" id="8593648at2"/>
<dbReference type="AlphaFoldDB" id="A0A4Q8ANY7"/>
<keyword evidence="2" id="KW-0808">Transferase</keyword>
<dbReference type="PROSITE" id="PS51186">
    <property type="entry name" value="GNAT"/>
    <property type="match status" value="1"/>
</dbReference>
<evidence type="ECO:0000313" key="3">
    <source>
        <dbReference type="Proteomes" id="UP000291483"/>
    </source>
</evidence>
<dbReference type="Pfam" id="PF00583">
    <property type="entry name" value="Acetyltransf_1"/>
    <property type="match status" value="1"/>
</dbReference>
<dbReference type="EMBL" id="SHLC01000001">
    <property type="protein sequence ID" value="RZU66344.1"/>
    <property type="molecule type" value="Genomic_DNA"/>
</dbReference>
<keyword evidence="3" id="KW-1185">Reference proteome</keyword>
<dbReference type="Gene3D" id="3.40.630.30">
    <property type="match status" value="1"/>
</dbReference>
<dbReference type="Proteomes" id="UP000291483">
    <property type="component" value="Unassembled WGS sequence"/>
</dbReference>
<name>A0A4Q8ANY7_9MICO</name>
<dbReference type="InterPro" id="IPR016181">
    <property type="entry name" value="Acyl_CoA_acyltransferase"/>
</dbReference>
<sequence length="220" mass="23327">MLELRPYRPADRAAVYEICVRTADAGADATGQYSSDDLMPDVYAGPYLEYAPELATLVVDRPDAGQGESAQGESAPERVLGYIIAAADTRDFVRWYGERWLPRFAERYAPAGEPASVSAAERTVIAAGLHPEAPPADELAAFPAHLHINLLPETQGLGLGRTLIATLLAQLRALGVSGVHLGYAPLNSGAAAFYARLGFRPLPSGSEQAPRVGISTAAEL</sequence>
<evidence type="ECO:0000313" key="2">
    <source>
        <dbReference type="EMBL" id="RZU66344.1"/>
    </source>
</evidence>
<dbReference type="SUPFAM" id="SSF55729">
    <property type="entry name" value="Acyl-CoA N-acyltransferases (Nat)"/>
    <property type="match status" value="1"/>
</dbReference>
<accession>A0A4Q8ANY7</accession>
<dbReference type="InterPro" id="IPR051822">
    <property type="entry name" value="Glycosyl_Hydrolase_84"/>
</dbReference>
<protein>
    <submittedName>
        <fullName evidence="2">Acetyltransferase (GNAT) family protein</fullName>
    </submittedName>
</protein>
<comment type="caution">
    <text evidence="2">The sequence shown here is derived from an EMBL/GenBank/DDBJ whole genome shotgun (WGS) entry which is preliminary data.</text>
</comment>
<dbReference type="RefSeq" id="WP_130506557.1">
    <property type="nucleotide sequence ID" value="NZ_SHLC01000001.1"/>
</dbReference>
<dbReference type="InterPro" id="IPR000182">
    <property type="entry name" value="GNAT_dom"/>
</dbReference>
<proteinExistence type="predicted"/>
<dbReference type="PANTHER" id="PTHR13170:SF16">
    <property type="entry name" value="PROTEIN O-GLCNACASE"/>
    <property type="match status" value="1"/>
</dbReference>
<gene>
    <name evidence="2" type="ORF">EV379_2700</name>
</gene>
<feature type="domain" description="N-acetyltransferase" evidence="1">
    <location>
        <begin position="79"/>
        <end position="220"/>
    </location>
</feature>
<dbReference type="GO" id="GO:0016747">
    <property type="term" value="F:acyltransferase activity, transferring groups other than amino-acyl groups"/>
    <property type="evidence" value="ECO:0007669"/>
    <property type="project" value="InterPro"/>
</dbReference>